<protein>
    <submittedName>
        <fullName evidence="2">Uncharacterized protein</fullName>
    </submittedName>
</protein>
<gene>
    <name evidence="2" type="ORF">GWI33_014656</name>
</gene>
<accession>A0A834I6N0</accession>
<evidence type="ECO:0000313" key="2">
    <source>
        <dbReference type="EMBL" id="KAF7272558.1"/>
    </source>
</evidence>
<dbReference type="EMBL" id="JAACXV010013744">
    <property type="protein sequence ID" value="KAF7272558.1"/>
    <property type="molecule type" value="Genomic_DNA"/>
</dbReference>
<comment type="caution">
    <text evidence="2">The sequence shown here is derived from an EMBL/GenBank/DDBJ whole genome shotgun (WGS) entry which is preliminary data.</text>
</comment>
<proteinExistence type="predicted"/>
<feature type="region of interest" description="Disordered" evidence="1">
    <location>
        <begin position="35"/>
        <end position="71"/>
    </location>
</feature>
<feature type="region of interest" description="Disordered" evidence="1">
    <location>
        <begin position="1"/>
        <end position="20"/>
    </location>
</feature>
<evidence type="ECO:0000313" key="3">
    <source>
        <dbReference type="Proteomes" id="UP000625711"/>
    </source>
</evidence>
<name>A0A834I6N0_RHYFE</name>
<reference evidence="2" key="1">
    <citation type="submission" date="2020-08" db="EMBL/GenBank/DDBJ databases">
        <title>Genome sequencing and assembly of the red palm weevil Rhynchophorus ferrugineus.</title>
        <authorList>
            <person name="Dias G.B."/>
            <person name="Bergman C.M."/>
            <person name="Manee M."/>
        </authorList>
    </citation>
    <scope>NUCLEOTIDE SEQUENCE</scope>
    <source>
        <strain evidence="2">AA-2017</strain>
        <tissue evidence="2">Whole larva</tissue>
    </source>
</reference>
<sequence>MTRSTLAEAPREAGWKGVGSGDEEIYQFGWRKKVKRRQDGNSLKGGRGRDEKTGLVSGDDEGSSWRDSRMR</sequence>
<organism evidence="2 3">
    <name type="scientific">Rhynchophorus ferrugineus</name>
    <name type="common">Red palm weevil</name>
    <name type="synonym">Curculio ferrugineus</name>
    <dbReference type="NCBI Taxonomy" id="354439"/>
    <lineage>
        <taxon>Eukaryota</taxon>
        <taxon>Metazoa</taxon>
        <taxon>Ecdysozoa</taxon>
        <taxon>Arthropoda</taxon>
        <taxon>Hexapoda</taxon>
        <taxon>Insecta</taxon>
        <taxon>Pterygota</taxon>
        <taxon>Neoptera</taxon>
        <taxon>Endopterygota</taxon>
        <taxon>Coleoptera</taxon>
        <taxon>Polyphaga</taxon>
        <taxon>Cucujiformia</taxon>
        <taxon>Curculionidae</taxon>
        <taxon>Dryophthorinae</taxon>
        <taxon>Rhynchophorus</taxon>
    </lineage>
</organism>
<evidence type="ECO:0000256" key="1">
    <source>
        <dbReference type="SAM" id="MobiDB-lite"/>
    </source>
</evidence>
<dbReference type="AlphaFoldDB" id="A0A834I6N0"/>
<dbReference type="Proteomes" id="UP000625711">
    <property type="component" value="Unassembled WGS sequence"/>
</dbReference>
<keyword evidence="3" id="KW-1185">Reference proteome</keyword>